<proteinExistence type="predicted"/>
<name>A0A0A9H651_ARUDO</name>
<sequence length="89" mass="9734">MVAIQVDCNINVDDVPILERARIRDSMAGAQVHRRADALRKPAVSEGRGVGAGVDDHLAHCSLDLIRRHRRFDQCSSMLQNSSSKLAGV</sequence>
<dbReference type="EMBL" id="GBRH01169518">
    <property type="protein sequence ID" value="JAE28378.1"/>
    <property type="molecule type" value="Transcribed_RNA"/>
</dbReference>
<reference evidence="1" key="1">
    <citation type="submission" date="2014-09" db="EMBL/GenBank/DDBJ databases">
        <authorList>
            <person name="Magalhaes I.L.F."/>
            <person name="Oliveira U."/>
            <person name="Santos F.R."/>
            <person name="Vidigal T.H.D.A."/>
            <person name="Brescovit A.D."/>
            <person name="Santos A.J."/>
        </authorList>
    </citation>
    <scope>NUCLEOTIDE SEQUENCE</scope>
    <source>
        <tissue evidence="1">Shoot tissue taken approximately 20 cm above the soil surface</tissue>
    </source>
</reference>
<dbReference type="AlphaFoldDB" id="A0A0A9H651"/>
<organism evidence="1">
    <name type="scientific">Arundo donax</name>
    <name type="common">Giant reed</name>
    <name type="synonym">Donax arundinaceus</name>
    <dbReference type="NCBI Taxonomy" id="35708"/>
    <lineage>
        <taxon>Eukaryota</taxon>
        <taxon>Viridiplantae</taxon>
        <taxon>Streptophyta</taxon>
        <taxon>Embryophyta</taxon>
        <taxon>Tracheophyta</taxon>
        <taxon>Spermatophyta</taxon>
        <taxon>Magnoliopsida</taxon>
        <taxon>Liliopsida</taxon>
        <taxon>Poales</taxon>
        <taxon>Poaceae</taxon>
        <taxon>PACMAD clade</taxon>
        <taxon>Arundinoideae</taxon>
        <taxon>Arundineae</taxon>
        <taxon>Arundo</taxon>
    </lineage>
</organism>
<protein>
    <submittedName>
        <fullName evidence="1">IDP454</fullName>
    </submittedName>
</protein>
<evidence type="ECO:0000313" key="1">
    <source>
        <dbReference type="EMBL" id="JAE28378.1"/>
    </source>
</evidence>
<accession>A0A0A9H651</accession>
<reference evidence="1" key="2">
    <citation type="journal article" date="2015" name="Data Brief">
        <title>Shoot transcriptome of the giant reed, Arundo donax.</title>
        <authorList>
            <person name="Barrero R.A."/>
            <person name="Guerrero F.D."/>
            <person name="Moolhuijzen P."/>
            <person name="Goolsby J.A."/>
            <person name="Tidwell J."/>
            <person name="Bellgard S.E."/>
            <person name="Bellgard M.I."/>
        </authorList>
    </citation>
    <scope>NUCLEOTIDE SEQUENCE</scope>
    <source>
        <tissue evidence="1">Shoot tissue taken approximately 20 cm above the soil surface</tissue>
    </source>
</reference>